<organism evidence="1 2">
    <name type="scientific">Candidatus Roizmanbacteria bacterium CG_4_8_14_3_um_filter_36_10</name>
    <dbReference type="NCBI Taxonomy" id="1974834"/>
    <lineage>
        <taxon>Bacteria</taxon>
        <taxon>Candidatus Roizmaniibacteriota</taxon>
    </lineage>
</organism>
<reference evidence="2" key="1">
    <citation type="submission" date="2017-09" db="EMBL/GenBank/DDBJ databases">
        <title>Depth-based differentiation of microbial function through sediment-hosted aquifers and enrichment of novel symbionts in the deep terrestrial subsurface.</title>
        <authorList>
            <person name="Probst A.J."/>
            <person name="Ladd B."/>
            <person name="Jarett J.K."/>
            <person name="Geller-Mcgrath D.E."/>
            <person name="Sieber C.M.K."/>
            <person name="Emerson J.B."/>
            <person name="Anantharaman K."/>
            <person name="Thomas B.C."/>
            <person name="Malmstrom R."/>
            <person name="Stieglmeier M."/>
            <person name="Klingl A."/>
            <person name="Woyke T."/>
            <person name="Ryan C.M."/>
            <person name="Banfield J.F."/>
        </authorList>
    </citation>
    <scope>NUCLEOTIDE SEQUENCE [LARGE SCALE GENOMIC DNA]</scope>
</reference>
<sequence>MDFNNPPSAKDIDSQAFREFSLPQVGSVLRQKLIDLRGIVKSKDNTLLQRFVTDSTDDINRSVVGASAQNNISSTPDTVIMHALGMVLWRKPAESSKLENENLVALTGGLVDGSIDRSRLAKGVYFLEVLLHKYKDGNGRVARALKTLVDKSGDTSELTEDDIKQILGIGRKGITQTGENKFQINFNSDFERLVLGVVYFGLHKGLSAEIVTKELKLNGALPEQGLELLAQKIGTPKDKLKEEFIRFMVVDSDLSWCNF</sequence>
<comment type="caution">
    <text evidence="1">The sequence shown here is derived from an EMBL/GenBank/DDBJ whole genome shotgun (WGS) entry which is preliminary data.</text>
</comment>
<name>A0A2M8GL82_9BACT</name>
<dbReference type="AlphaFoldDB" id="A0A2M8GL82"/>
<evidence type="ECO:0000313" key="1">
    <source>
        <dbReference type="EMBL" id="PJC81320.1"/>
    </source>
</evidence>
<dbReference type="Proteomes" id="UP000229370">
    <property type="component" value="Unassembled WGS sequence"/>
</dbReference>
<protein>
    <submittedName>
        <fullName evidence="1">Uncharacterized protein</fullName>
    </submittedName>
</protein>
<dbReference type="EMBL" id="PFQK01000091">
    <property type="protein sequence ID" value="PJC81320.1"/>
    <property type="molecule type" value="Genomic_DNA"/>
</dbReference>
<proteinExistence type="predicted"/>
<gene>
    <name evidence="1" type="ORF">CO007_05330</name>
</gene>
<evidence type="ECO:0000313" key="2">
    <source>
        <dbReference type="Proteomes" id="UP000229370"/>
    </source>
</evidence>
<accession>A0A2M8GL82</accession>